<dbReference type="Pfam" id="PF06839">
    <property type="entry name" value="Zn_ribbon_GRF"/>
    <property type="match status" value="1"/>
</dbReference>
<accession>A0A3L6DFZ0</accession>
<organism evidence="6">
    <name type="scientific">Zea mays</name>
    <name type="common">Maize</name>
    <dbReference type="NCBI Taxonomy" id="4577"/>
    <lineage>
        <taxon>Eukaryota</taxon>
        <taxon>Viridiplantae</taxon>
        <taxon>Streptophyta</taxon>
        <taxon>Embryophyta</taxon>
        <taxon>Tracheophyta</taxon>
        <taxon>Spermatophyta</taxon>
        <taxon>Magnoliopsida</taxon>
        <taxon>Liliopsida</taxon>
        <taxon>Poales</taxon>
        <taxon>Poaceae</taxon>
        <taxon>PACMAD clade</taxon>
        <taxon>Panicoideae</taxon>
        <taxon>Andropogonodae</taxon>
        <taxon>Andropogoneae</taxon>
        <taxon>Tripsacinae</taxon>
        <taxon>Zea</taxon>
    </lineage>
</organism>
<evidence type="ECO:0000256" key="4">
    <source>
        <dbReference type="PROSITE-ProRule" id="PRU01343"/>
    </source>
</evidence>
<dbReference type="GO" id="GO:0008270">
    <property type="term" value="F:zinc ion binding"/>
    <property type="evidence" value="ECO:0007669"/>
    <property type="project" value="UniProtKB-KW"/>
</dbReference>
<dbReference type="SUPFAM" id="SSF81383">
    <property type="entry name" value="F-box domain"/>
    <property type="match status" value="1"/>
</dbReference>
<name>A0A3L6DFZ0_MAIZE</name>
<evidence type="ECO:0000259" key="5">
    <source>
        <dbReference type="PROSITE" id="PS51999"/>
    </source>
</evidence>
<dbReference type="AlphaFoldDB" id="A0A3L6DFZ0"/>
<keyword evidence="2 4" id="KW-0863">Zinc-finger</keyword>
<dbReference type="InterPro" id="IPR036047">
    <property type="entry name" value="F-box-like_dom_sf"/>
</dbReference>
<proteinExistence type="predicted"/>
<evidence type="ECO:0000256" key="1">
    <source>
        <dbReference type="ARBA" id="ARBA00022723"/>
    </source>
</evidence>
<dbReference type="ExpressionAtlas" id="A0A3L6DFZ0">
    <property type="expression patterns" value="baseline"/>
</dbReference>
<dbReference type="InterPro" id="IPR005174">
    <property type="entry name" value="KIB1-4_b-propeller"/>
</dbReference>
<evidence type="ECO:0000256" key="3">
    <source>
        <dbReference type="ARBA" id="ARBA00022833"/>
    </source>
</evidence>
<dbReference type="Proteomes" id="UP000251960">
    <property type="component" value="Chromosome 9"/>
</dbReference>
<comment type="caution">
    <text evidence="6">The sequence shown here is derived from an EMBL/GenBank/DDBJ whole genome shotgun (WGS) entry which is preliminary data.</text>
</comment>
<dbReference type="PANTHER" id="PTHR44259:SF103">
    <property type="entry name" value="F-BOX DOMAIN CONTAINING PROTEIN"/>
    <property type="match status" value="1"/>
</dbReference>
<protein>
    <recommendedName>
        <fullName evidence="5">GRF-type domain-containing protein</fullName>
    </recommendedName>
</protein>
<dbReference type="InterPro" id="IPR010666">
    <property type="entry name" value="Znf_GRF"/>
</dbReference>
<keyword evidence="1" id="KW-0479">Metal-binding</keyword>
<dbReference type="Pfam" id="PF03478">
    <property type="entry name" value="Beta-prop_KIB1-4"/>
    <property type="match status" value="1"/>
</dbReference>
<gene>
    <name evidence="6" type="ORF">Zm00014a_019050</name>
</gene>
<keyword evidence="3" id="KW-0862">Zinc</keyword>
<reference evidence="6" key="1">
    <citation type="journal article" date="2018" name="Nat. Genet.">
        <title>Extensive intraspecific gene order and gene structural variations between Mo17 and other maize genomes.</title>
        <authorList>
            <person name="Sun S."/>
            <person name="Zhou Y."/>
            <person name="Chen J."/>
            <person name="Shi J."/>
            <person name="Zhao H."/>
            <person name="Zhao H."/>
            <person name="Song W."/>
            <person name="Zhang M."/>
            <person name="Cui Y."/>
            <person name="Dong X."/>
            <person name="Liu H."/>
            <person name="Ma X."/>
            <person name="Jiao Y."/>
            <person name="Wang B."/>
            <person name="Wei X."/>
            <person name="Stein J.C."/>
            <person name="Glaubitz J.C."/>
            <person name="Lu F."/>
            <person name="Yu G."/>
            <person name="Liang C."/>
            <person name="Fengler K."/>
            <person name="Li B."/>
            <person name="Rafalski A."/>
            <person name="Schnable P.S."/>
            <person name="Ware D.H."/>
            <person name="Buckler E.S."/>
            <person name="Lai J."/>
        </authorList>
    </citation>
    <scope>NUCLEOTIDE SEQUENCE [LARGE SCALE GENOMIC DNA]</scope>
    <source>
        <tissue evidence="6">Seedling</tissue>
    </source>
</reference>
<evidence type="ECO:0000313" key="6">
    <source>
        <dbReference type="EMBL" id="PWZ06431.1"/>
    </source>
</evidence>
<evidence type="ECO:0000256" key="2">
    <source>
        <dbReference type="ARBA" id="ARBA00022771"/>
    </source>
</evidence>
<sequence length="469" mass="52131">MDADNHVCCKCSGIMLELTSWTDSNPGRGFLRCEKGSEGCNLFQWEAEIARLRMQLEKITSDAIKNKLGLLVPGRGLLLRYDPGFVFGDLVCRSAATTMSSASSAATAPRWADLPANVCDLVREHLDPITLLCFPAICRRWFEACEESPLLPLGVPALLTSGLDPDGYEIEYDVEAGTFGLHDVSAGGGGRKSFLGKAEGLKGRTWVGDNHGWLTTISSRVKVVGDLRVCTPSAYIFNNTHKILEVALCRTPAHAGYLAVAIFSNGLLAFTAAGDGGEGECRWTAVKNPATDASYMDAIVLDGKLFAVNEIGHVYSWDLDGGAMAEPAVFRDQRLISVANMTMTVKDMYNYGRMYSWDSRVWSRMVFDDRRSFHDLVMSLHELDASSGRWRRVIDFRGDRALFLWASYPFFVTVRRYWCGTNLEADCVYLANTPYGYDVAIFDLNGHIKRQMDYSLVVEPLQMPMFFLP</sequence>
<dbReference type="PANTHER" id="PTHR44259">
    <property type="entry name" value="OS07G0183000 PROTEIN-RELATED"/>
    <property type="match status" value="1"/>
</dbReference>
<feature type="domain" description="GRF-type" evidence="5">
    <location>
        <begin position="9"/>
        <end position="49"/>
    </location>
</feature>
<dbReference type="PROSITE" id="PS51999">
    <property type="entry name" value="ZF_GRF"/>
    <property type="match status" value="1"/>
</dbReference>
<dbReference type="EMBL" id="NCVQ01000010">
    <property type="protein sequence ID" value="PWZ06431.1"/>
    <property type="molecule type" value="Genomic_DNA"/>
</dbReference>
<dbReference type="InterPro" id="IPR050942">
    <property type="entry name" value="F-box_BR-signaling"/>
</dbReference>